<reference evidence="3 4" key="1">
    <citation type="submission" date="2013-04" db="EMBL/GenBank/DDBJ databases">
        <title>Oceanicola sp. 22II1-22F33 Genome Sequencing.</title>
        <authorList>
            <person name="Lai Q."/>
            <person name="Li G."/>
            <person name="Shao Z."/>
        </authorList>
    </citation>
    <scope>NUCLEOTIDE SEQUENCE [LARGE SCALE GENOMIC DNA]</scope>
    <source>
        <strain evidence="3 4">22II1-22F33</strain>
    </source>
</reference>
<evidence type="ECO:0000313" key="3">
    <source>
        <dbReference type="EMBL" id="OWU72615.1"/>
    </source>
</evidence>
<sequence length="289" mass="29839">MAERAPAWVVPVMRAGYGARAATYLIVGVLAFLAAWQGGQAEGTTDAIEQLRGYAWGLAAMWAIALGLIAYAAWRFIDAWMDLEDYGSNAKGIFARGGLIVTGAVHAALGVSVAASAIGIGGGGGGEGGGAQSLTQKVMALPYGPLLVGLIGVGTLGAGGYYIYKGYAEKYKEDIRETPTTRRLDPVMKAGFVAEGIVVGIIGALIVFAALTTDPSEAGGVGQALQEIRSVAFGRILLGAIGLGLVGFAVENLVEAIYRIIPRRAGDDVMSMAHRAKLKAEGKLHEATA</sequence>
<organism evidence="3 4">
    <name type="scientific">Marinibacterium profundimaris</name>
    <dbReference type="NCBI Taxonomy" id="1679460"/>
    <lineage>
        <taxon>Bacteria</taxon>
        <taxon>Pseudomonadati</taxon>
        <taxon>Pseudomonadota</taxon>
        <taxon>Alphaproteobacteria</taxon>
        <taxon>Rhodobacterales</taxon>
        <taxon>Paracoccaceae</taxon>
        <taxon>Marinibacterium</taxon>
    </lineage>
</organism>
<feature type="transmembrane region" description="Helical" evidence="1">
    <location>
        <begin position="232"/>
        <end position="254"/>
    </location>
</feature>
<comment type="caution">
    <text evidence="3">The sequence shown here is derived from an EMBL/GenBank/DDBJ whole genome shotgun (WGS) entry which is preliminary data.</text>
</comment>
<dbReference type="AlphaFoldDB" id="A0A225NGC5"/>
<dbReference type="Pfam" id="PF06724">
    <property type="entry name" value="DUF1206"/>
    <property type="match status" value="3"/>
</dbReference>
<accession>A0A225NGC5</accession>
<feature type="transmembrane region" description="Helical" evidence="1">
    <location>
        <begin position="21"/>
        <end position="39"/>
    </location>
</feature>
<evidence type="ECO:0000259" key="2">
    <source>
        <dbReference type="Pfam" id="PF06724"/>
    </source>
</evidence>
<dbReference type="EMBL" id="AQQR01000006">
    <property type="protein sequence ID" value="OWU72615.1"/>
    <property type="molecule type" value="Genomic_DNA"/>
</dbReference>
<feature type="domain" description="DUF1206" evidence="2">
    <location>
        <begin position="98"/>
        <end position="167"/>
    </location>
</feature>
<gene>
    <name evidence="3" type="ORF">ATO3_16235</name>
</gene>
<protein>
    <submittedName>
        <fullName evidence="3">Membrane protein</fullName>
    </submittedName>
</protein>
<dbReference type="OrthoDB" id="5702018at2"/>
<feature type="transmembrane region" description="Helical" evidence="1">
    <location>
        <begin position="192"/>
        <end position="212"/>
    </location>
</feature>
<feature type="transmembrane region" description="Helical" evidence="1">
    <location>
        <begin position="98"/>
        <end position="120"/>
    </location>
</feature>
<keyword evidence="4" id="KW-1185">Reference proteome</keyword>
<name>A0A225NGC5_9RHOB</name>
<evidence type="ECO:0000256" key="1">
    <source>
        <dbReference type="SAM" id="Phobius"/>
    </source>
</evidence>
<keyword evidence="1" id="KW-1133">Transmembrane helix</keyword>
<evidence type="ECO:0000313" key="4">
    <source>
        <dbReference type="Proteomes" id="UP000215377"/>
    </source>
</evidence>
<feature type="domain" description="DUF1206" evidence="2">
    <location>
        <begin position="15"/>
        <end position="81"/>
    </location>
</feature>
<dbReference type="RefSeq" id="WP_088650934.1">
    <property type="nucleotide sequence ID" value="NZ_AQQR01000006.1"/>
</dbReference>
<proteinExistence type="predicted"/>
<feature type="transmembrane region" description="Helical" evidence="1">
    <location>
        <begin position="54"/>
        <end position="77"/>
    </location>
</feature>
<dbReference type="InterPro" id="IPR009597">
    <property type="entry name" value="DUF1206"/>
</dbReference>
<feature type="transmembrane region" description="Helical" evidence="1">
    <location>
        <begin position="140"/>
        <end position="164"/>
    </location>
</feature>
<dbReference type="Proteomes" id="UP000215377">
    <property type="component" value="Unassembled WGS sequence"/>
</dbReference>
<feature type="domain" description="DUF1206" evidence="2">
    <location>
        <begin position="190"/>
        <end position="259"/>
    </location>
</feature>
<keyword evidence="1" id="KW-0812">Transmembrane</keyword>
<keyword evidence="1" id="KW-0472">Membrane</keyword>